<protein>
    <submittedName>
        <fullName evidence="2">Uncharacterized protein</fullName>
    </submittedName>
</protein>
<gene>
    <name evidence="2" type="ORF">AVDCRST_MAG90-2818</name>
</gene>
<feature type="transmembrane region" description="Helical" evidence="1">
    <location>
        <begin position="7"/>
        <end position="31"/>
    </location>
</feature>
<keyword evidence="1" id="KW-0812">Transmembrane</keyword>
<feature type="transmembrane region" description="Helical" evidence="1">
    <location>
        <begin position="43"/>
        <end position="61"/>
    </location>
</feature>
<name>A0A6J4MLH6_9HYPH</name>
<sequence length="70" mass="7163">MKLTATALNGAAIACFTVGIATPLAAVFYNLGGIGVTLRVPTLIIGLVLWLFAAAVLHLTARKVLGGLRS</sequence>
<evidence type="ECO:0000313" key="2">
    <source>
        <dbReference type="EMBL" id="CAA9358510.1"/>
    </source>
</evidence>
<proteinExistence type="predicted"/>
<keyword evidence="1" id="KW-1133">Transmembrane helix</keyword>
<organism evidence="2">
    <name type="scientific">uncultured Microvirga sp</name>
    <dbReference type="NCBI Taxonomy" id="412392"/>
    <lineage>
        <taxon>Bacteria</taxon>
        <taxon>Pseudomonadati</taxon>
        <taxon>Pseudomonadota</taxon>
        <taxon>Alphaproteobacteria</taxon>
        <taxon>Hyphomicrobiales</taxon>
        <taxon>Methylobacteriaceae</taxon>
        <taxon>Microvirga</taxon>
        <taxon>environmental samples</taxon>
    </lineage>
</organism>
<keyword evidence="1" id="KW-0472">Membrane</keyword>
<dbReference type="PROSITE" id="PS51257">
    <property type="entry name" value="PROKAR_LIPOPROTEIN"/>
    <property type="match status" value="1"/>
</dbReference>
<evidence type="ECO:0000256" key="1">
    <source>
        <dbReference type="SAM" id="Phobius"/>
    </source>
</evidence>
<dbReference type="EMBL" id="CADCUC010000589">
    <property type="protein sequence ID" value="CAA9358510.1"/>
    <property type="molecule type" value="Genomic_DNA"/>
</dbReference>
<reference evidence="2" key="1">
    <citation type="submission" date="2020-02" db="EMBL/GenBank/DDBJ databases">
        <authorList>
            <person name="Meier V. D."/>
        </authorList>
    </citation>
    <scope>NUCLEOTIDE SEQUENCE</scope>
    <source>
        <strain evidence="2">AVDCRST_MAG90</strain>
    </source>
</reference>
<dbReference type="AlphaFoldDB" id="A0A6J4MLH6"/>
<accession>A0A6J4MLH6</accession>